<evidence type="ECO:0000313" key="1">
    <source>
        <dbReference type="EMBL" id="PRD54693.1"/>
    </source>
</evidence>
<protein>
    <recommendedName>
        <fullName evidence="3">SIR2-like domain-containing protein</fullName>
    </recommendedName>
</protein>
<dbReference type="Proteomes" id="UP000238642">
    <property type="component" value="Unassembled WGS sequence"/>
</dbReference>
<dbReference type="AlphaFoldDB" id="A0A2S9JNG6"/>
<gene>
    <name evidence="1" type="ORF">C5749_14770</name>
</gene>
<proteinExistence type="predicted"/>
<accession>A0A2S9JNG6</accession>
<dbReference type="OrthoDB" id="1339133at2"/>
<dbReference type="RefSeq" id="WP_105726904.1">
    <property type="nucleotide sequence ID" value="NZ_PVBS01000002.1"/>
</dbReference>
<comment type="caution">
    <text evidence="1">The sequence shown here is derived from an EMBL/GenBank/DDBJ whole genome shotgun (WGS) entry which is preliminary data.</text>
</comment>
<keyword evidence="2" id="KW-1185">Reference proteome</keyword>
<organism evidence="1 2">
    <name type="scientific">Sphingobacterium gobiense</name>
    <dbReference type="NCBI Taxonomy" id="1382456"/>
    <lineage>
        <taxon>Bacteria</taxon>
        <taxon>Pseudomonadati</taxon>
        <taxon>Bacteroidota</taxon>
        <taxon>Sphingobacteriia</taxon>
        <taxon>Sphingobacteriales</taxon>
        <taxon>Sphingobacteriaceae</taxon>
        <taxon>Sphingobacterium</taxon>
    </lineage>
</organism>
<evidence type="ECO:0008006" key="3">
    <source>
        <dbReference type="Google" id="ProtNLM"/>
    </source>
</evidence>
<sequence length="264" mass="30039">MKIQQNKIAILIGAGAVQNAWEPVLSCFRPINGAETDSDTANFLFAKSICALRLYSKSPKGMAQLNEERDMINAMKEIVCLSLKNAQQNGTLKPREEFESILNNFVLGHRDSLFGFVSANWDTVIDDAADRWVKEKYSNIDSSKVFHIHGSIEQHEHIYLPSETSMENYRSDAENDTLGYNHCATYKFLSEANTILLYGLSLDPLDAELCLLLNGTFTQSKMIREIIIINPDYQKVRKRVKALLFPRTDILIRCFDPKNLLKEL</sequence>
<dbReference type="EMBL" id="PVBS01000002">
    <property type="protein sequence ID" value="PRD54693.1"/>
    <property type="molecule type" value="Genomic_DNA"/>
</dbReference>
<name>A0A2S9JNG6_9SPHI</name>
<evidence type="ECO:0000313" key="2">
    <source>
        <dbReference type="Proteomes" id="UP000238642"/>
    </source>
</evidence>
<reference evidence="1 2" key="1">
    <citation type="submission" date="2018-02" db="EMBL/GenBank/DDBJ databases">
        <title>The draft genome of Sphingobacterium gobiense H7.</title>
        <authorList>
            <person name="Li L."/>
            <person name="Liu L."/>
            <person name="Zhang X."/>
            <person name="Wang T."/>
            <person name="Liang L."/>
        </authorList>
    </citation>
    <scope>NUCLEOTIDE SEQUENCE [LARGE SCALE GENOMIC DNA]</scope>
    <source>
        <strain evidence="1 2">ACCC 05757</strain>
    </source>
</reference>